<dbReference type="AlphaFoldDB" id="A0A4U5MNK1"/>
<sequence>MRQPRPRFRDLAEDFVSDGSAGEDKGAASVFSFVSDDICFDSRNESRPPCIDEAECDQEFVRLNYVVSELKNTVGKRVSPALSARGCQHLAKGIETRTPTHKNKTSEWVDGDQHKRIDFFGNSINESFDSGGCRQRYDLRHRKVGYVDGKGGCSDDDWEDKSVDLHQKVTSSPHTDSGLQSTVRKTHARQGTIFCLCIRSRYGHLY</sequence>
<proteinExistence type="predicted"/>
<organism evidence="1">
    <name type="scientific">Populus alba</name>
    <name type="common">White poplar</name>
    <dbReference type="NCBI Taxonomy" id="43335"/>
    <lineage>
        <taxon>Eukaryota</taxon>
        <taxon>Viridiplantae</taxon>
        <taxon>Streptophyta</taxon>
        <taxon>Embryophyta</taxon>
        <taxon>Tracheophyta</taxon>
        <taxon>Spermatophyta</taxon>
        <taxon>Magnoliopsida</taxon>
        <taxon>eudicotyledons</taxon>
        <taxon>Gunneridae</taxon>
        <taxon>Pentapetalae</taxon>
        <taxon>rosids</taxon>
        <taxon>fabids</taxon>
        <taxon>Malpighiales</taxon>
        <taxon>Salicaceae</taxon>
        <taxon>Saliceae</taxon>
        <taxon>Populus</taxon>
    </lineage>
</organism>
<dbReference type="STRING" id="43335.A0A4U5MNK1"/>
<dbReference type="EMBL" id="RCHU01001188">
    <property type="protein sequence ID" value="TKR71186.1"/>
    <property type="molecule type" value="Genomic_DNA"/>
</dbReference>
<accession>A0A4U5MNK1</accession>
<gene>
    <name evidence="1" type="ORF">D5086_0000303260</name>
</gene>
<comment type="caution">
    <text evidence="1">The sequence shown here is derived from an EMBL/GenBank/DDBJ whole genome shotgun (WGS) entry which is preliminary data.</text>
</comment>
<reference evidence="1" key="1">
    <citation type="submission" date="2018-10" db="EMBL/GenBank/DDBJ databases">
        <title>Population genomic analysis revealed the cold adaptation of white poplar.</title>
        <authorList>
            <person name="Liu Y.-J."/>
        </authorList>
    </citation>
    <scope>NUCLEOTIDE SEQUENCE [LARGE SCALE GENOMIC DNA]</scope>
    <source>
        <strain evidence="1">PAL-ZL1</strain>
    </source>
</reference>
<protein>
    <submittedName>
        <fullName evidence="1">Uncharacterized protein</fullName>
    </submittedName>
</protein>
<name>A0A4U5MNK1_POPAL</name>
<evidence type="ECO:0000313" key="1">
    <source>
        <dbReference type="EMBL" id="TKR71186.1"/>
    </source>
</evidence>